<evidence type="ECO:0000256" key="16">
    <source>
        <dbReference type="SAM" id="MobiDB-lite"/>
    </source>
</evidence>
<feature type="region of interest" description="Disordered" evidence="16">
    <location>
        <begin position="292"/>
        <end position="401"/>
    </location>
</feature>
<dbReference type="PANTHER" id="PTHR47167">
    <property type="entry name" value="SERINE/THREONINE-PROTEIN KINASE TAO1-LIKE PROTEIN"/>
    <property type="match status" value="1"/>
</dbReference>
<evidence type="ECO:0000256" key="11">
    <source>
        <dbReference type="ARBA" id="ARBA00023054"/>
    </source>
</evidence>
<feature type="binding site" evidence="15">
    <location>
        <position position="58"/>
    </location>
    <ligand>
        <name>ATP</name>
        <dbReference type="ChEBI" id="CHEBI:30616"/>
    </ligand>
</feature>
<evidence type="ECO:0000256" key="9">
    <source>
        <dbReference type="ARBA" id="ARBA00022777"/>
    </source>
</evidence>
<comment type="similarity">
    <text evidence="2">Belongs to the protein kinase superfamily. STE Ser/Thr protein kinase family. STE20 subfamily.</text>
</comment>
<dbReference type="GO" id="GO:0043014">
    <property type="term" value="F:alpha-tubulin binding"/>
    <property type="evidence" value="ECO:0007669"/>
    <property type="project" value="Ensembl"/>
</dbReference>
<keyword evidence="7 15" id="KW-0547">Nucleotide-binding</keyword>
<dbReference type="PANTHER" id="PTHR47167:SF8">
    <property type="entry name" value="SERINE_THREONINE-PROTEIN KINASE TAO1"/>
    <property type="match status" value="1"/>
</dbReference>
<evidence type="ECO:0000313" key="18">
    <source>
        <dbReference type="Ensembl" id="ENSCCAP00000027550.1"/>
    </source>
</evidence>
<dbReference type="InterPro" id="IPR017441">
    <property type="entry name" value="Protein_kinase_ATP_BS"/>
</dbReference>
<evidence type="ECO:0000256" key="12">
    <source>
        <dbReference type="ARBA" id="ARBA00023204"/>
    </source>
</evidence>
<keyword evidence="12" id="KW-0234">DNA repair</keyword>
<feature type="compositionally biased region" description="Basic and acidic residues" evidence="16">
    <location>
        <begin position="343"/>
        <end position="356"/>
    </location>
</feature>
<organism evidence="18 19">
    <name type="scientific">Cebus imitator</name>
    <name type="common">Panamanian white-faced capuchin</name>
    <name type="synonym">Cebus capucinus imitator</name>
    <dbReference type="NCBI Taxonomy" id="2715852"/>
    <lineage>
        <taxon>Eukaryota</taxon>
        <taxon>Metazoa</taxon>
        <taxon>Chordata</taxon>
        <taxon>Craniata</taxon>
        <taxon>Vertebrata</taxon>
        <taxon>Euteleostomi</taxon>
        <taxon>Mammalia</taxon>
        <taxon>Eutheria</taxon>
        <taxon>Euarchontoglires</taxon>
        <taxon>Primates</taxon>
        <taxon>Haplorrhini</taxon>
        <taxon>Platyrrhini</taxon>
        <taxon>Cebidae</taxon>
        <taxon>Cebinae</taxon>
        <taxon>Cebus</taxon>
    </lineage>
</organism>
<evidence type="ECO:0000256" key="1">
    <source>
        <dbReference type="ARBA" id="ARBA00004496"/>
    </source>
</evidence>
<comment type="catalytic activity">
    <reaction evidence="14">
        <text>L-seryl-[protein] + ATP = O-phospho-L-seryl-[protein] + ADP + H(+)</text>
        <dbReference type="Rhea" id="RHEA:17989"/>
        <dbReference type="Rhea" id="RHEA-COMP:9863"/>
        <dbReference type="Rhea" id="RHEA-COMP:11604"/>
        <dbReference type="ChEBI" id="CHEBI:15378"/>
        <dbReference type="ChEBI" id="CHEBI:29999"/>
        <dbReference type="ChEBI" id="CHEBI:30616"/>
        <dbReference type="ChEBI" id="CHEBI:83421"/>
        <dbReference type="ChEBI" id="CHEBI:456216"/>
        <dbReference type="EC" id="2.7.11.1"/>
    </reaction>
</comment>
<dbReference type="PROSITE" id="PS00108">
    <property type="entry name" value="PROTEIN_KINASE_ST"/>
    <property type="match status" value="1"/>
</dbReference>
<comment type="subcellular location">
    <subcellularLocation>
        <location evidence="1">Cytoplasm</location>
    </subcellularLocation>
</comment>
<keyword evidence="6" id="KW-0808">Transferase</keyword>
<dbReference type="GO" id="GO:0004674">
    <property type="term" value="F:protein serine/threonine kinase activity"/>
    <property type="evidence" value="ECO:0007669"/>
    <property type="project" value="UniProtKB-KW"/>
</dbReference>
<dbReference type="GO" id="GO:0032874">
    <property type="term" value="P:positive regulation of stress-activated MAPK cascade"/>
    <property type="evidence" value="ECO:0007669"/>
    <property type="project" value="Ensembl"/>
</dbReference>
<feature type="region of interest" description="Disordered" evidence="16">
    <location>
        <begin position="535"/>
        <end position="555"/>
    </location>
</feature>
<evidence type="ECO:0000256" key="3">
    <source>
        <dbReference type="ARBA" id="ARBA00012513"/>
    </source>
</evidence>
<keyword evidence="11" id="KW-0175">Coiled coil</keyword>
<dbReference type="GO" id="GO:0070050">
    <property type="term" value="P:neuron cellular homeostasis"/>
    <property type="evidence" value="ECO:0007669"/>
    <property type="project" value="Ensembl"/>
</dbReference>
<proteinExistence type="inferred from homology"/>
<evidence type="ECO:0000256" key="6">
    <source>
        <dbReference type="ARBA" id="ARBA00022679"/>
    </source>
</evidence>
<evidence type="ECO:0000256" key="15">
    <source>
        <dbReference type="PROSITE-ProRule" id="PRU10141"/>
    </source>
</evidence>
<dbReference type="FunFam" id="3.30.200.20:FF:000029">
    <property type="entry name" value="Serine/threonine-protein kinase TAO2, putative"/>
    <property type="match status" value="1"/>
</dbReference>
<dbReference type="GO" id="GO:0015630">
    <property type="term" value="C:microtubule cytoskeleton"/>
    <property type="evidence" value="ECO:0007669"/>
    <property type="project" value="Ensembl"/>
</dbReference>
<dbReference type="InterPro" id="IPR000719">
    <property type="entry name" value="Prot_kinase_dom"/>
</dbReference>
<feature type="compositionally biased region" description="Basic and acidic residues" evidence="16">
    <location>
        <begin position="367"/>
        <end position="384"/>
    </location>
</feature>
<accession>A0A2K5RHE2</accession>
<dbReference type="Pfam" id="PF00069">
    <property type="entry name" value="Pkinase"/>
    <property type="match status" value="1"/>
</dbReference>
<evidence type="ECO:0000313" key="19">
    <source>
        <dbReference type="Proteomes" id="UP000233040"/>
    </source>
</evidence>
<dbReference type="GO" id="GO:0007026">
    <property type="term" value="P:negative regulation of microtubule depolymerization"/>
    <property type="evidence" value="ECO:0007669"/>
    <property type="project" value="Ensembl"/>
</dbReference>
<dbReference type="Proteomes" id="UP000233040">
    <property type="component" value="Unassembled WGS sequence"/>
</dbReference>
<keyword evidence="5" id="KW-0723">Serine/threonine-protein kinase</keyword>
<dbReference type="PROSITE" id="PS50011">
    <property type="entry name" value="PROTEIN_KINASE_DOM"/>
    <property type="match status" value="1"/>
</dbReference>
<dbReference type="GO" id="GO:0048471">
    <property type="term" value="C:perinuclear region of cytoplasm"/>
    <property type="evidence" value="ECO:0007669"/>
    <property type="project" value="Ensembl"/>
</dbReference>
<reference evidence="18" key="1">
    <citation type="submission" date="2025-08" db="UniProtKB">
        <authorList>
            <consortium name="Ensembl"/>
        </authorList>
    </citation>
    <scope>IDENTIFICATION</scope>
</reference>
<dbReference type="SUPFAM" id="SSF56112">
    <property type="entry name" value="Protein kinase-like (PK-like)"/>
    <property type="match status" value="1"/>
</dbReference>
<dbReference type="GO" id="GO:0046330">
    <property type="term" value="P:positive regulation of JNK cascade"/>
    <property type="evidence" value="ECO:0007669"/>
    <property type="project" value="Ensembl"/>
</dbReference>
<evidence type="ECO:0000256" key="8">
    <source>
        <dbReference type="ARBA" id="ARBA00022763"/>
    </source>
</evidence>
<dbReference type="OMA" id="XAKVMAN"/>
<dbReference type="GO" id="GO:0021954">
    <property type="term" value="P:central nervous system neuron development"/>
    <property type="evidence" value="ECO:0007669"/>
    <property type="project" value="Ensembl"/>
</dbReference>
<reference evidence="18" key="2">
    <citation type="submission" date="2025-09" db="UniProtKB">
        <authorList>
            <consortium name="Ensembl"/>
        </authorList>
    </citation>
    <scope>IDENTIFICATION</scope>
</reference>
<keyword evidence="8" id="KW-0227">DNA damage</keyword>
<dbReference type="GO" id="GO:0005829">
    <property type="term" value="C:cytosol"/>
    <property type="evidence" value="ECO:0007669"/>
    <property type="project" value="Ensembl"/>
</dbReference>
<dbReference type="GeneTree" id="ENSGT00940000155796"/>
<dbReference type="PROSITE" id="PS00107">
    <property type="entry name" value="PROTEIN_KINASE_ATP"/>
    <property type="match status" value="1"/>
</dbReference>
<feature type="compositionally biased region" description="Basic and acidic residues" evidence="16">
    <location>
        <begin position="545"/>
        <end position="555"/>
    </location>
</feature>
<dbReference type="GO" id="GO:0005524">
    <property type="term" value="F:ATP binding"/>
    <property type="evidence" value="ECO:0007669"/>
    <property type="project" value="UniProtKB-UniRule"/>
</dbReference>
<dbReference type="InterPro" id="IPR008271">
    <property type="entry name" value="Ser/Thr_kinase_AS"/>
</dbReference>
<dbReference type="SMART" id="SM00220">
    <property type="entry name" value="S_TKc"/>
    <property type="match status" value="1"/>
</dbReference>
<dbReference type="Gene3D" id="3.30.200.20">
    <property type="entry name" value="Phosphorylase Kinase, domain 1"/>
    <property type="match status" value="1"/>
</dbReference>
<feature type="domain" description="Protein kinase" evidence="17">
    <location>
        <begin position="28"/>
        <end position="249"/>
    </location>
</feature>
<dbReference type="GO" id="GO:0048487">
    <property type="term" value="F:beta-tubulin binding"/>
    <property type="evidence" value="ECO:0007669"/>
    <property type="project" value="Ensembl"/>
</dbReference>
<dbReference type="STRING" id="9516.ENSCCAP00000027550"/>
<evidence type="ECO:0000259" key="17">
    <source>
        <dbReference type="PROSITE" id="PS50011"/>
    </source>
</evidence>
<dbReference type="InterPro" id="IPR011009">
    <property type="entry name" value="Kinase-like_dom_sf"/>
</dbReference>
<dbReference type="GO" id="GO:0006281">
    <property type="term" value="P:DNA repair"/>
    <property type="evidence" value="ECO:0007669"/>
    <property type="project" value="UniProtKB-KW"/>
</dbReference>
<keyword evidence="19" id="KW-1185">Reference proteome</keyword>
<dbReference type="Gene3D" id="1.10.510.10">
    <property type="entry name" value="Transferase(Phosphotransferase) domain 1"/>
    <property type="match status" value="2"/>
</dbReference>
<protein>
    <recommendedName>
        <fullName evidence="3">non-specific serine/threonine protein kinase</fullName>
        <ecNumber evidence="3">2.7.11.1</ecNumber>
    </recommendedName>
</protein>
<keyword evidence="9" id="KW-0418">Kinase</keyword>
<evidence type="ECO:0000256" key="14">
    <source>
        <dbReference type="ARBA" id="ARBA00048679"/>
    </source>
</evidence>
<comment type="catalytic activity">
    <reaction evidence="13">
        <text>L-threonyl-[protein] + ATP = O-phospho-L-threonyl-[protein] + ADP + H(+)</text>
        <dbReference type="Rhea" id="RHEA:46608"/>
        <dbReference type="Rhea" id="RHEA-COMP:11060"/>
        <dbReference type="Rhea" id="RHEA-COMP:11605"/>
        <dbReference type="ChEBI" id="CHEBI:15378"/>
        <dbReference type="ChEBI" id="CHEBI:30013"/>
        <dbReference type="ChEBI" id="CHEBI:30616"/>
        <dbReference type="ChEBI" id="CHEBI:61977"/>
        <dbReference type="ChEBI" id="CHEBI:456216"/>
        <dbReference type="EC" id="2.7.11.1"/>
    </reaction>
</comment>
<evidence type="ECO:0000256" key="7">
    <source>
        <dbReference type="ARBA" id="ARBA00022741"/>
    </source>
</evidence>
<keyword evidence="10 15" id="KW-0067">ATP-binding</keyword>
<dbReference type="GO" id="GO:0000226">
    <property type="term" value="P:microtubule cytoskeleton organization"/>
    <property type="evidence" value="ECO:0007669"/>
    <property type="project" value="Ensembl"/>
</dbReference>
<dbReference type="Ensembl" id="ENSCCAT00000045135.1">
    <property type="protein sequence ID" value="ENSCCAP00000027550.1"/>
    <property type="gene ID" value="ENSCCAG00000031617.1"/>
</dbReference>
<dbReference type="GO" id="GO:0016604">
    <property type="term" value="C:nuclear body"/>
    <property type="evidence" value="ECO:0007669"/>
    <property type="project" value="Ensembl"/>
</dbReference>
<evidence type="ECO:0000256" key="2">
    <source>
        <dbReference type="ARBA" id="ARBA00008874"/>
    </source>
</evidence>
<dbReference type="GO" id="GO:0007095">
    <property type="term" value="P:mitotic G2 DNA damage checkpoint signaling"/>
    <property type="evidence" value="ECO:0007669"/>
    <property type="project" value="Ensembl"/>
</dbReference>
<dbReference type="EC" id="2.7.11.1" evidence="3"/>
<feature type="compositionally biased region" description="Polar residues" evidence="16">
    <location>
        <begin position="882"/>
        <end position="908"/>
    </location>
</feature>
<dbReference type="AlphaFoldDB" id="A0A2K5RHE2"/>
<feature type="region of interest" description="Disordered" evidence="16">
    <location>
        <begin position="818"/>
        <end position="908"/>
    </location>
</feature>
<dbReference type="InterPro" id="IPR051234">
    <property type="entry name" value="TAO_STE20_kinase"/>
</dbReference>
<dbReference type="GO" id="GO:0097194">
    <property type="term" value="P:execution phase of apoptosis"/>
    <property type="evidence" value="ECO:0007669"/>
    <property type="project" value="Ensembl"/>
</dbReference>
<evidence type="ECO:0000256" key="13">
    <source>
        <dbReference type="ARBA" id="ARBA00047899"/>
    </source>
</evidence>
<sequence length="908" mass="105262">MPSTNRAGSLKDPEIAELFFKEDPEKLFTDLREIGHGSFGAVYFARDVRTNEVVAIKKMSYSGKQSTEKWQDIIKEVKFLQRIKHPNSIEYKGCYLREHTAWLVMEYCLGSASDLLEVHKKPLQEVEIAAITHGALQGLAYLHSHTMIHRDIKAGNILLTEPGQVKLADFGSASMASPANSFVGTPYERKPPLFNMNAMSALYHIAQNESPTLQSNEWSDYFRNFVDSCLQKIPQDRPTSEELLKHMFVLRERPETVLIDLIQRTKDAVRELDNLQYRKMKKLLFQEAHNGPAVEAQEEEEEQDHGVGRTGTVNSVGSNQSIPSMSISASSQSSSVNSLPDVSDDKSELDMMEGDHTVMSNSSVIHLKPEEENYREEGDPRTRTSDPQSPPQVSRHKSHYRNREHFATIRTASLVTRQMQEHEQDSELREQMSGYKRMRRQHQKQLMTLENKLKAEMDEHRLRLDKDLETQRNNFAAEMEKLIKKHQAAMEKEAKVMSNEEKKFQQHIQAQQKKELNSFLESQKREYKLRKEQLKEELNENQSTPKKEKQEWLSKQKENIQHFQAEEEANLLRRQRQYLELECRRFKRRMLLGRHNLEQDLVREELNKRQTQKDLEHAMLLRQHESMQELEFRHLNTIQKMRCELIRLQHQTELTNQLEYNKRRERELRRKHVMEVRQQPKSLKSKELQIKKQFQDTCKIQTRQYKALRNHLLETTPKSEHKAVLKRLKEEQTRKLAILAEQYDHSINEMLSTQAIEEEMLALQNERTERIRSLLERQAREIEAFDSESMRLGFSNMVLSNLSPEAFSHSYPGASGWSHNPTGGPGPHWGHPIGGPPQAWGHPMQGGPQPWGHPSGPMQGVPRGSSMGVRNSPQALRRTASGGRTEQGMSRSTSVTSQISNGSHMSYT</sequence>
<evidence type="ECO:0000256" key="5">
    <source>
        <dbReference type="ARBA" id="ARBA00022527"/>
    </source>
</evidence>
<evidence type="ECO:0000256" key="10">
    <source>
        <dbReference type="ARBA" id="ARBA00022840"/>
    </source>
</evidence>
<dbReference type="GO" id="GO:0005886">
    <property type="term" value="C:plasma membrane"/>
    <property type="evidence" value="ECO:0007669"/>
    <property type="project" value="Ensembl"/>
</dbReference>
<feature type="compositionally biased region" description="Low complexity" evidence="16">
    <location>
        <begin position="318"/>
        <end position="341"/>
    </location>
</feature>
<keyword evidence="4" id="KW-0963">Cytoplasm</keyword>
<gene>
    <name evidence="18" type="primary">TAOK1</name>
</gene>
<evidence type="ECO:0000256" key="4">
    <source>
        <dbReference type="ARBA" id="ARBA00022490"/>
    </source>
</evidence>
<name>A0A2K5RHE2_CEBIM</name>